<dbReference type="SUPFAM" id="SSF48317">
    <property type="entry name" value="Acid phosphatase/Vanadium-dependent haloperoxidase"/>
    <property type="match status" value="1"/>
</dbReference>
<comment type="caution">
    <text evidence="3">The sequence shown here is derived from an EMBL/GenBank/DDBJ whole genome shotgun (WGS) entry which is preliminary data.</text>
</comment>
<feature type="transmembrane region" description="Helical" evidence="1">
    <location>
        <begin position="88"/>
        <end position="108"/>
    </location>
</feature>
<accession>A0ABS7ZTK7</accession>
<dbReference type="InterPro" id="IPR036938">
    <property type="entry name" value="PAP2/HPO_sf"/>
</dbReference>
<evidence type="ECO:0000313" key="4">
    <source>
        <dbReference type="Proteomes" id="UP000714380"/>
    </source>
</evidence>
<name>A0ABS7ZTK7_9GAMM</name>
<dbReference type="Pfam" id="PF01569">
    <property type="entry name" value="PAP2"/>
    <property type="match status" value="1"/>
</dbReference>
<dbReference type="EMBL" id="JAEDAH010000083">
    <property type="protein sequence ID" value="MCA6064478.1"/>
    <property type="molecule type" value="Genomic_DNA"/>
</dbReference>
<dbReference type="InterPro" id="IPR000326">
    <property type="entry name" value="PAP2/HPO"/>
</dbReference>
<proteinExistence type="predicted"/>
<feature type="transmembrane region" description="Helical" evidence="1">
    <location>
        <begin position="145"/>
        <end position="165"/>
    </location>
</feature>
<dbReference type="CDD" id="cd03396">
    <property type="entry name" value="PAP2_like_6"/>
    <property type="match status" value="1"/>
</dbReference>
<organism evidence="3 4">
    <name type="scientific">Thalassolituus marinus</name>
    <dbReference type="NCBI Taxonomy" id="671053"/>
    <lineage>
        <taxon>Bacteria</taxon>
        <taxon>Pseudomonadati</taxon>
        <taxon>Pseudomonadota</taxon>
        <taxon>Gammaproteobacteria</taxon>
        <taxon>Oceanospirillales</taxon>
        <taxon>Oceanospirillaceae</taxon>
        <taxon>Thalassolituus</taxon>
    </lineage>
</organism>
<evidence type="ECO:0000313" key="3">
    <source>
        <dbReference type="EMBL" id="MCA6064478.1"/>
    </source>
</evidence>
<dbReference type="Gene3D" id="1.20.144.10">
    <property type="entry name" value="Phosphatidic acid phosphatase type 2/haloperoxidase"/>
    <property type="match status" value="1"/>
</dbReference>
<keyword evidence="1" id="KW-0472">Membrane</keyword>
<sequence>MNGLKQHADWILFLIMALTFVLFPQIDLAVSGWFYDAATQSWPLNHHPISDSVYALFRYVPYVLVPVLLIVVALTFVKNGIDKAQRKIWVFILVSLIAGPGILVHSVFKETFDRARPKQVEEFGGHSGFTPAWVISDKCEKKKCASFVSGHAAMGFWLMALAWVFRRRSWLWAGIVVGCVVSAGRIVQGGHFLSDTVMAGFVCYFVYRGLSWWLLGHSRIQQ</sequence>
<keyword evidence="4" id="KW-1185">Reference proteome</keyword>
<feature type="domain" description="Phosphatidic acid phosphatase type 2/haloperoxidase" evidence="2">
    <location>
        <begin position="92"/>
        <end position="214"/>
    </location>
</feature>
<gene>
    <name evidence="3" type="ORF">I9W95_12760</name>
</gene>
<dbReference type="Proteomes" id="UP000714380">
    <property type="component" value="Unassembled WGS sequence"/>
</dbReference>
<keyword evidence="1" id="KW-0812">Transmembrane</keyword>
<protein>
    <submittedName>
        <fullName evidence="3">Phosphatase PAP2 family protein</fullName>
    </submittedName>
</protein>
<keyword evidence="1" id="KW-1133">Transmembrane helix</keyword>
<feature type="transmembrane region" description="Helical" evidence="1">
    <location>
        <begin position="170"/>
        <end position="190"/>
    </location>
</feature>
<dbReference type="RefSeq" id="WP_225675489.1">
    <property type="nucleotide sequence ID" value="NZ_JAEDAH010000083.1"/>
</dbReference>
<feature type="transmembrane region" description="Helical" evidence="1">
    <location>
        <begin position="12"/>
        <end position="35"/>
    </location>
</feature>
<feature type="transmembrane region" description="Helical" evidence="1">
    <location>
        <begin position="196"/>
        <end position="215"/>
    </location>
</feature>
<feature type="transmembrane region" description="Helical" evidence="1">
    <location>
        <begin position="55"/>
        <end position="76"/>
    </location>
</feature>
<evidence type="ECO:0000256" key="1">
    <source>
        <dbReference type="SAM" id="Phobius"/>
    </source>
</evidence>
<reference evidence="3 4" key="1">
    <citation type="submission" date="2020-12" db="EMBL/GenBank/DDBJ databases">
        <title>Novel Thalassolituus-related marine hydrocarbonoclastic bacteria mediated algae-derived hydrocarbons mineralization in twilight zone of the northern South China Sea.</title>
        <authorList>
            <person name="Dong C."/>
        </authorList>
    </citation>
    <scope>NUCLEOTIDE SEQUENCE [LARGE SCALE GENOMIC DNA]</scope>
    <source>
        <strain evidence="3 4">IMCC1826</strain>
    </source>
</reference>
<evidence type="ECO:0000259" key="2">
    <source>
        <dbReference type="Pfam" id="PF01569"/>
    </source>
</evidence>